<evidence type="ECO:0000256" key="3">
    <source>
        <dbReference type="ARBA" id="ARBA00006256"/>
    </source>
</evidence>
<evidence type="ECO:0000256" key="1">
    <source>
        <dbReference type="ARBA" id="ARBA00003035"/>
    </source>
</evidence>
<evidence type="ECO:0000256" key="7">
    <source>
        <dbReference type="ARBA" id="ARBA00023274"/>
    </source>
</evidence>
<comment type="caution">
    <text evidence="10">The sequence shown here is derived from an EMBL/GenBank/DDBJ whole genome shotgun (WGS) entry which is preliminary data.</text>
</comment>
<comment type="function">
    <text evidence="1">Required for efficient biogenesis of the 60S ribosomal subunit.</text>
</comment>
<dbReference type="Proteomes" id="UP000757232">
    <property type="component" value="Unassembled WGS sequence"/>
</dbReference>
<keyword evidence="6" id="KW-0539">Nucleus</keyword>
<organism evidence="10 11">
    <name type="scientific">Sanghuangporus baumii</name>
    <name type="common">Phellinus baumii</name>
    <dbReference type="NCBI Taxonomy" id="108892"/>
    <lineage>
        <taxon>Eukaryota</taxon>
        <taxon>Fungi</taxon>
        <taxon>Dikarya</taxon>
        <taxon>Basidiomycota</taxon>
        <taxon>Agaricomycotina</taxon>
        <taxon>Agaricomycetes</taxon>
        <taxon>Hymenochaetales</taxon>
        <taxon>Hymenochaetaceae</taxon>
        <taxon>Sanghuangporus</taxon>
    </lineage>
</organism>
<gene>
    <name evidence="10" type="ORF">A7U60_g7964</name>
</gene>
<accession>A0A9Q5MZB6</accession>
<feature type="compositionally biased region" description="Low complexity" evidence="8">
    <location>
        <begin position="212"/>
        <end position="223"/>
    </location>
</feature>
<proteinExistence type="inferred from homology"/>
<dbReference type="OrthoDB" id="69550at2759"/>
<dbReference type="PANTHER" id="PTHR28127">
    <property type="entry name" value="RIBOSOME ASSEMBLY PROTEIN 3"/>
    <property type="match status" value="1"/>
</dbReference>
<reference evidence="10" key="1">
    <citation type="submission" date="2016-06" db="EMBL/GenBank/DDBJ databases">
        <title>Draft Genome sequence of the fungus Inonotus baumii.</title>
        <authorList>
            <person name="Zhu H."/>
            <person name="Lin W."/>
        </authorList>
    </citation>
    <scope>NUCLEOTIDE SEQUENCE</scope>
    <source>
        <strain evidence="10">821</strain>
    </source>
</reference>
<name>A0A9Q5MZB6_SANBA</name>
<feature type="compositionally biased region" description="Basic residues" evidence="8">
    <location>
        <begin position="7"/>
        <end position="24"/>
    </location>
</feature>
<evidence type="ECO:0000259" key="9">
    <source>
        <dbReference type="Pfam" id="PF14615"/>
    </source>
</evidence>
<dbReference type="AlphaFoldDB" id="A0A9Q5MZB6"/>
<protein>
    <recommendedName>
        <fullName evidence="4">Ribosome assembly protein 3</fullName>
    </recommendedName>
</protein>
<comment type="similarity">
    <text evidence="3">Belongs to the RSA3 family.</text>
</comment>
<evidence type="ECO:0000256" key="4">
    <source>
        <dbReference type="ARBA" id="ARBA00015339"/>
    </source>
</evidence>
<evidence type="ECO:0000256" key="6">
    <source>
        <dbReference type="ARBA" id="ARBA00023242"/>
    </source>
</evidence>
<evidence type="ECO:0000256" key="8">
    <source>
        <dbReference type="SAM" id="MobiDB-lite"/>
    </source>
</evidence>
<feature type="compositionally biased region" description="Low complexity" evidence="8">
    <location>
        <begin position="25"/>
        <end position="42"/>
    </location>
</feature>
<keyword evidence="7" id="KW-0687">Ribonucleoprotein</keyword>
<dbReference type="GO" id="GO:0000027">
    <property type="term" value="P:ribosomal large subunit assembly"/>
    <property type="evidence" value="ECO:0007669"/>
    <property type="project" value="TreeGrafter"/>
</dbReference>
<dbReference type="Pfam" id="PF14615">
    <property type="entry name" value="Rsa3"/>
    <property type="match status" value="1"/>
</dbReference>
<feature type="compositionally biased region" description="Low complexity" evidence="8">
    <location>
        <begin position="64"/>
        <end position="95"/>
    </location>
</feature>
<dbReference type="GO" id="GO:0030687">
    <property type="term" value="C:preribosome, large subunit precursor"/>
    <property type="evidence" value="ECO:0007669"/>
    <property type="project" value="TreeGrafter"/>
</dbReference>
<evidence type="ECO:0000256" key="2">
    <source>
        <dbReference type="ARBA" id="ARBA00004604"/>
    </source>
</evidence>
<keyword evidence="11" id="KW-1185">Reference proteome</keyword>
<comment type="subcellular location">
    <subcellularLocation>
        <location evidence="2">Nucleus</location>
        <location evidence="2">Nucleolus</location>
    </subcellularLocation>
</comment>
<dbReference type="GO" id="GO:0005730">
    <property type="term" value="C:nucleolus"/>
    <property type="evidence" value="ECO:0007669"/>
    <property type="project" value="UniProtKB-SubCell"/>
</dbReference>
<dbReference type="PANTHER" id="PTHR28127:SF1">
    <property type="entry name" value="RIBOSOME ASSEMBLY PROTEIN 3"/>
    <property type="match status" value="1"/>
</dbReference>
<evidence type="ECO:0000313" key="10">
    <source>
        <dbReference type="EMBL" id="OCB85007.1"/>
    </source>
</evidence>
<feature type="region of interest" description="Disordered" evidence="8">
    <location>
        <begin position="209"/>
        <end position="239"/>
    </location>
</feature>
<dbReference type="InterPro" id="IPR051898">
    <property type="entry name" value="Ribosome_Assembly_3"/>
</dbReference>
<feature type="domain" description="Ribosome-assembly protein 3 C-terminal" evidence="9">
    <location>
        <begin position="167"/>
        <end position="212"/>
    </location>
</feature>
<dbReference type="InterPro" id="IPR028217">
    <property type="entry name" value="Rsa3_C"/>
</dbReference>
<dbReference type="EMBL" id="LNZH02000212">
    <property type="protein sequence ID" value="OCB85007.1"/>
    <property type="molecule type" value="Genomic_DNA"/>
</dbReference>
<keyword evidence="5" id="KW-0690">Ribosome biogenesis</keyword>
<feature type="region of interest" description="Disordered" evidence="8">
    <location>
        <begin position="1"/>
        <end position="158"/>
    </location>
</feature>
<evidence type="ECO:0000256" key="5">
    <source>
        <dbReference type="ARBA" id="ARBA00022517"/>
    </source>
</evidence>
<sequence>MAPAPATKKRANPRKRNRKRKRRNVSSSSSSSSEISSSSSSESENDEREREPTTVKLPQKRPSAVTKPVAVNATTTAKAVDDSSSSGSDVALDSDAGSDSEPESRPDASFPSLFSSPAKEAASVTQERDGETSRVTHKPRSPSPRNVPEPSILDGDKEKEEALRARFRQFWLGCVADAFADDLNEIRKEPNLTPARLSLLIDSLAAGANVYSSSSGPAPDSASEGNRQQVNEMEVVLGE</sequence>
<evidence type="ECO:0000313" key="11">
    <source>
        <dbReference type="Proteomes" id="UP000757232"/>
    </source>
</evidence>